<feature type="region of interest" description="Disordered" evidence="1">
    <location>
        <begin position="47"/>
        <end position="71"/>
    </location>
</feature>
<evidence type="ECO:0000256" key="1">
    <source>
        <dbReference type="SAM" id="MobiDB-lite"/>
    </source>
</evidence>
<dbReference type="EMBL" id="BLXT01005511">
    <property type="protein sequence ID" value="GFO23409.1"/>
    <property type="molecule type" value="Genomic_DNA"/>
</dbReference>
<feature type="compositionally biased region" description="Basic residues" evidence="1">
    <location>
        <begin position="47"/>
        <end position="57"/>
    </location>
</feature>
<dbReference type="AlphaFoldDB" id="A0AAV4BX85"/>
<reference evidence="2 3" key="1">
    <citation type="journal article" date="2021" name="Elife">
        <title>Chloroplast acquisition without the gene transfer in kleptoplastic sea slugs, Plakobranchus ocellatus.</title>
        <authorList>
            <person name="Maeda T."/>
            <person name="Takahashi S."/>
            <person name="Yoshida T."/>
            <person name="Shimamura S."/>
            <person name="Takaki Y."/>
            <person name="Nagai Y."/>
            <person name="Toyoda A."/>
            <person name="Suzuki Y."/>
            <person name="Arimoto A."/>
            <person name="Ishii H."/>
            <person name="Satoh N."/>
            <person name="Nishiyama T."/>
            <person name="Hasebe M."/>
            <person name="Maruyama T."/>
            <person name="Minagawa J."/>
            <person name="Obokata J."/>
            <person name="Shigenobu S."/>
        </authorList>
    </citation>
    <scope>NUCLEOTIDE SEQUENCE [LARGE SCALE GENOMIC DNA]</scope>
</reference>
<protein>
    <submittedName>
        <fullName evidence="2">Uncharacterized protein</fullName>
    </submittedName>
</protein>
<evidence type="ECO:0000313" key="2">
    <source>
        <dbReference type="EMBL" id="GFO23409.1"/>
    </source>
</evidence>
<sequence length="71" mass="8107">MGLDTEGSNPDRLNAGQVYNKTISGFLEPATEGSLQISGLIHKPLCHRRRKKKKKMPQIKNNYDPFRTRPQ</sequence>
<organism evidence="2 3">
    <name type="scientific">Plakobranchus ocellatus</name>
    <dbReference type="NCBI Taxonomy" id="259542"/>
    <lineage>
        <taxon>Eukaryota</taxon>
        <taxon>Metazoa</taxon>
        <taxon>Spiralia</taxon>
        <taxon>Lophotrochozoa</taxon>
        <taxon>Mollusca</taxon>
        <taxon>Gastropoda</taxon>
        <taxon>Heterobranchia</taxon>
        <taxon>Euthyneura</taxon>
        <taxon>Panpulmonata</taxon>
        <taxon>Sacoglossa</taxon>
        <taxon>Placobranchoidea</taxon>
        <taxon>Plakobranchidae</taxon>
        <taxon>Plakobranchus</taxon>
    </lineage>
</organism>
<dbReference type="Proteomes" id="UP000735302">
    <property type="component" value="Unassembled WGS sequence"/>
</dbReference>
<gene>
    <name evidence="2" type="ORF">PoB_004991400</name>
</gene>
<keyword evidence="3" id="KW-1185">Reference proteome</keyword>
<name>A0AAV4BX85_9GAST</name>
<evidence type="ECO:0000313" key="3">
    <source>
        <dbReference type="Proteomes" id="UP000735302"/>
    </source>
</evidence>
<proteinExistence type="predicted"/>
<comment type="caution">
    <text evidence="2">The sequence shown here is derived from an EMBL/GenBank/DDBJ whole genome shotgun (WGS) entry which is preliminary data.</text>
</comment>
<accession>A0AAV4BX85</accession>